<evidence type="ECO:0000259" key="4">
    <source>
        <dbReference type="Pfam" id="PF06155"/>
    </source>
</evidence>
<comment type="caution">
    <text evidence="5">The sequence shown here is derived from an EMBL/GenBank/DDBJ whole genome shotgun (WGS) entry which is preliminary data.</text>
</comment>
<dbReference type="Pfam" id="PF06155">
    <property type="entry name" value="GBBH-like_N"/>
    <property type="match status" value="1"/>
</dbReference>
<dbReference type="Proteomes" id="UP001286313">
    <property type="component" value="Unassembled WGS sequence"/>
</dbReference>
<feature type="domain" description="Gamma-butyrobetaine hydroxylase-like N-terminal" evidence="4">
    <location>
        <begin position="65"/>
        <end position="102"/>
    </location>
</feature>
<evidence type="ECO:0000313" key="6">
    <source>
        <dbReference type="Proteomes" id="UP001286313"/>
    </source>
</evidence>
<evidence type="ECO:0000256" key="1">
    <source>
        <dbReference type="ARBA" id="ARBA00022723"/>
    </source>
</evidence>
<keyword evidence="6" id="KW-1185">Reference proteome</keyword>
<sequence length="159" mass="17175">MSSQQYSRALLTTLAALRSAARHQIQRQSHTCAHSRSLSLAAAARQQLAHVESPRPGSGVTAASTGTTSLHLEFCDGRRSAVPYSWLRDNCQCHKCNGNYSSLRNPTSPFQVTVHPEIIQSNVFGVVPMTSPAPVERSGFPSSGSLATRGEPPPLLFNY</sequence>
<evidence type="ECO:0000256" key="2">
    <source>
        <dbReference type="ARBA" id="ARBA00023004"/>
    </source>
</evidence>
<name>A0AAE1KXE4_PETCI</name>
<evidence type="ECO:0000256" key="3">
    <source>
        <dbReference type="SAM" id="MobiDB-lite"/>
    </source>
</evidence>
<keyword evidence="1" id="KW-0479">Metal-binding</keyword>
<dbReference type="GO" id="GO:0046872">
    <property type="term" value="F:metal ion binding"/>
    <property type="evidence" value="ECO:0007669"/>
    <property type="project" value="UniProtKB-KW"/>
</dbReference>
<protein>
    <recommendedName>
        <fullName evidence="4">Gamma-butyrobetaine hydroxylase-like N-terminal domain-containing protein</fullName>
    </recommendedName>
</protein>
<dbReference type="Gene3D" id="3.30.2020.30">
    <property type="match status" value="1"/>
</dbReference>
<evidence type="ECO:0000313" key="5">
    <source>
        <dbReference type="EMBL" id="KAK3888504.1"/>
    </source>
</evidence>
<reference evidence="5" key="1">
    <citation type="submission" date="2023-10" db="EMBL/GenBank/DDBJ databases">
        <title>Genome assemblies of two species of porcelain crab, Petrolisthes cinctipes and Petrolisthes manimaculis (Anomura: Porcellanidae).</title>
        <authorList>
            <person name="Angst P."/>
        </authorList>
    </citation>
    <scope>NUCLEOTIDE SEQUENCE</scope>
    <source>
        <strain evidence="5">PB745_01</strain>
        <tissue evidence="5">Gill</tissue>
    </source>
</reference>
<dbReference type="InterPro" id="IPR038492">
    <property type="entry name" value="GBBH-like_N_sf"/>
</dbReference>
<proteinExistence type="predicted"/>
<gene>
    <name evidence="5" type="ORF">Pcinc_007443</name>
</gene>
<accession>A0AAE1KXE4</accession>
<organism evidence="5 6">
    <name type="scientific">Petrolisthes cinctipes</name>
    <name type="common">Flat porcelain crab</name>
    <dbReference type="NCBI Taxonomy" id="88211"/>
    <lineage>
        <taxon>Eukaryota</taxon>
        <taxon>Metazoa</taxon>
        <taxon>Ecdysozoa</taxon>
        <taxon>Arthropoda</taxon>
        <taxon>Crustacea</taxon>
        <taxon>Multicrustacea</taxon>
        <taxon>Malacostraca</taxon>
        <taxon>Eumalacostraca</taxon>
        <taxon>Eucarida</taxon>
        <taxon>Decapoda</taxon>
        <taxon>Pleocyemata</taxon>
        <taxon>Anomura</taxon>
        <taxon>Galatheoidea</taxon>
        <taxon>Porcellanidae</taxon>
        <taxon>Petrolisthes</taxon>
    </lineage>
</organism>
<dbReference type="InterPro" id="IPR010376">
    <property type="entry name" value="GBBH-like_N"/>
</dbReference>
<dbReference type="EMBL" id="JAWQEG010000546">
    <property type="protein sequence ID" value="KAK3888504.1"/>
    <property type="molecule type" value="Genomic_DNA"/>
</dbReference>
<feature type="region of interest" description="Disordered" evidence="3">
    <location>
        <begin position="135"/>
        <end position="159"/>
    </location>
</feature>
<dbReference type="AlphaFoldDB" id="A0AAE1KXE4"/>
<keyword evidence="2" id="KW-0408">Iron</keyword>